<evidence type="ECO:0000259" key="6">
    <source>
        <dbReference type="Pfam" id="PF04932"/>
    </source>
</evidence>
<gene>
    <name evidence="7" type="ORF">ASS94_01790</name>
</gene>
<dbReference type="RefSeq" id="WP_069854421.1">
    <property type="nucleotide sequence ID" value="NZ_LNPX01000007.1"/>
</dbReference>
<feature type="transmembrane region" description="Helical" evidence="5">
    <location>
        <begin position="6"/>
        <end position="30"/>
    </location>
</feature>
<organism evidence="7 8">
    <name type="scientific">Staphylococcus equorum</name>
    <dbReference type="NCBI Taxonomy" id="246432"/>
    <lineage>
        <taxon>Bacteria</taxon>
        <taxon>Bacillati</taxon>
        <taxon>Bacillota</taxon>
        <taxon>Bacilli</taxon>
        <taxon>Bacillales</taxon>
        <taxon>Staphylococcaceae</taxon>
        <taxon>Staphylococcus</taxon>
    </lineage>
</organism>
<evidence type="ECO:0000256" key="5">
    <source>
        <dbReference type="SAM" id="Phobius"/>
    </source>
</evidence>
<keyword evidence="4 5" id="KW-0472">Membrane</keyword>
<proteinExistence type="predicted"/>
<comment type="caution">
    <text evidence="7">The sequence shown here is derived from an EMBL/GenBank/DDBJ whole genome shotgun (WGS) entry which is preliminary data.</text>
</comment>
<accession>A0AAP7IG46</accession>
<dbReference type="GO" id="GO:0016020">
    <property type="term" value="C:membrane"/>
    <property type="evidence" value="ECO:0007669"/>
    <property type="project" value="UniProtKB-SubCell"/>
</dbReference>
<dbReference type="PANTHER" id="PTHR37422:SF17">
    <property type="entry name" value="O-ANTIGEN LIGASE"/>
    <property type="match status" value="1"/>
</dbReference>
<dbReference type="InterPro" id="IPR007016">
    <property type="entry name" value="O-antigen_ligase-rel_domated"/>
</dbReference>
<dbReference type="Proteomes" id="UP000095464">
    <property type="component" value="Unassembled WGS sequence"/>
</dbReference>
<evidence type="ECO:0000256" key="2">
    <source>
        <dbReference type="ARBA" id="ARBA00022692"/>
    </source>
</evidence>
<protein>
    <recommendedName>
        <fullName evidence="6">O-antigen ligase-related domain-containing protein</fullName>
    </recommendedName>
</protein>
<comment type="subcellular location">
    <subcellularLocation>
        <location evidence="1">Membrane</location>
        <topology evidence="1">Multi-pass membrane protein</topology>
    </subcellularLocation>
</comment>
<feature type="domain" description="O-antigen ligase-related" evidence="6">
    <location>
        <begin position="8"/>
        <end position="102"/>
    </location>
</feature>
<evidence type="ECO:0000313" key="8">
    <source>
        <dbReference type="Proteomes" id="UP000095464"/>
    </source>
</evidence>
<name>A0AAP7IG46_9STAP</name>
<evidence type="ECO:0000256" key="1">
    <source>
        <dbReference type="ARBA" id="ARBA00004141"/>
    </source>
</evidence>
<sequence length="176" mass="20235">MYLFVTLIIGIIAFVRMLTLGMFDTVIYRFGTLFQSGGGVSVSTRIERYKASIEMFSDHIISGVGIGNFGLYHDTKGFGSYSHNLFFELISELGIFGMIWFFIFISLFVYVMFKLSVKYPLGLRITTIIITLYFFLNAMVSGDINDNRALYFFIIVLAYMSYERKELNLNKKEIAI</sequence>
<evidence type="ECO:0000256" key="3">
    <source>
        <dbReference type="ARBA" id="ARBA00022989"/>
    </source>
</evidence>
<feature type="transmembrane region" description="Helical" evidence="5">
    <location>
        <begin position="125"/>
        <end position="142"/>
    </location>
</feature>
<dbReference type="Pfam" id="PF04932">
    <property type="entry name" value="Wzy_C"/>
    <property type="match status" value="1"/>
</dbReference>
<reference evidence="8" key="1">
    <citation type="submission" date="2015-11" db="EMBL/GenBank/DDBJ databases">
        <title>Genomic diversity of Staphylococcus saprophyticus strains from urinary tract infections, animal surfaces, and fermented foods.</title>
        <authorList>
            <person name="Wolfe B.E."/>
        </authorList>
    </citation>
    <scope>NUCLEOTIDE SEQUENCE [LARGE SCALE GENOMIC DNA]</scope>
    <source>
        <strain evidence="8">738_7</strain>
    </source>
</reference>
<dbReference type="PANTHER" id="PTHR37422">
    <property type="entry name" value="TEICHURONIC ACID BIOSYNTHESIS PROTEIN TUAE"/>
    <property type="match status" value="1"/>
</dbReference>
<dbReference type="InterPro" id="IPR051533">
    <property type="entry name" value="WaaL-like"/>
</dbReference>
<evidence type="ECO:0000256" key="4">
    <source>
        <dbReference type="ARBA" id="ARBA00023136"/>
    </source>
</evidence>
<dbReference type="EMBL" id="LNPX01000007">
    <property type="protein sequence ID" value="OEK58720.1"/>
    <property type="molecule type" value="Genomic_DNA"/>
</dbReference>
<dbReference type="AlphaFoldDB" id="A0AAP7IG46"/>
<evidence type="ECO:0000313" key="7">
    <source>
        <dbReference type="EMBL" id="OEK58720.1"/>
    </source>
</evidence>
<keyword evidence="3 5" id="KW-1133">Transmembrane helix</keyword>
<keyword evidence="2 5" id="KW-0812">Transmembrane</keyword>
<feature type="transmembrane region" description="Helical" evidence="5">
    <location>
        <begin position="93"/>
        <end position="113"/>
    </location>
</feature>